<evidence type="ECO:0000259" key="1">
    <source>
        <dbReference type="Pfam" id="PF13460"/>
    </source>
</evidence>
<dbReference type="Gene3D" id="3.40.50.720">
    <property type="entry name" value="NAD(P)-binding Rossmann-like Domain"/>
    <property type="match status" value="1"/>
</dbReference>
<accession>A0ABS0GT89</accession>
<name>A0ABS0GT89_9ACTN</name>
<dbReference type="Proteomes" id="UP000638560">
    <property type="component" value="Unassembled WGS sequence"/>
</dbReference>
<gene>
    <name evidence="2" type="ORF">I0C86_10545</name>
</gene>
<comment type="caution">
    <text evidence="2">The sequence shown here is derived from an EMBL/GenBank/DDBJ whole genome shotgun (WGS) entry which is preliminary data.</text>
</comment>
<sequence>MPATSDNTRQRVAVFGAAGRVGRAVTAALLHQDHHVTAVLRDPTRHELPPHPQLRAIQGDAQHPERLAPVLRTVEAVVLAVTPFTAPPQSFDGFDLDYYAKIVIAIDEVWDRPDRRLIAVGLTATLTLDSGQRVMDDPTLFPAQLRPFAEAHARELLALRTTTLDWAILTPPAGFGAQPEPATGQEYQLAAEPVTREQATAQLSHARYAHAVAAELGTPTVHGARVAVVPRVT</sequence>
<dbReference type="RefSeq" id="WP_196201041.1">
    <property type="nucleotide sequence ID" value="NZ_JADPUN010000116.1"/>
</dbReference>
<dbReference type="InterPro" id="IPR051606">
    <property type="entry name" value="Polyketide_Oxido-like"/>
</dbReference>
<dbReference type="PANTHER" id="PTHR43355">
    <property type="entry name" value="FLAVIN REDUCTASE (NADPH)"/>
    <property type="match status" value="1"/>
</dbReference>
<proteinExistence type="predicted"/>
<dbReference type="PANTHER" id="PTHR43355:SF2">
    <property type="entry name" value="FLAVIN REDUCTASE (NADPH)"/>
    <property type="match status" value="1"/>
</dbReference>
<evidence type="ECO:0000313" key="3">
    <source>
        <dbReference type="Proteomes" id="UP000638560"/>
    </source>
</evidence>
<reference evidence="2 3" key="1">
    <citation type="submission" date="2020-11" db="EMBL/GenBank/DDBJ databases">
        <title>A novel isolate from a Black sea contaminated sediment with potential to produce alkanes: Plantactinospora alkalitolerans sp. nov.</title>
        <authorList>
            <person name="Carro L."/>
            <person name="Veyisoglu A."/>
            <person name="Guven K."/>
            <person name="Schumann P."/>
            <person name="Klenk H.-P."/>
            <person name="Sahin N."/>
        </authorList>
    </citation>
    <scope>NUCLEOTIDE SEQUENCE [LARGE SCALE GENOMIC DNA]</scope>
    <source>
        <strain evidence="2 3">S1510</strain>
    </source>
</reference>
<dbReference type="InterPro" id="IPR016040">
    <property type="entry name" value="NAD(P)-bd_dom"/>
</dbReference>
<dbReference type="InterPro" id="IPR036291">
    <property type="entry name" value="NAD(P)-bd_dom_sf"/>
</dbReference>
<dbReference type="EMBL" id="JADPUN010000116">
    <property type="protein sequence ID" value="MBF9129408.1"/>
    <property type="molecule type" value="Genomic_DNA"/>
</dbReference>
<keyword evidence="3" id="KW-1185">Reference proteome</keyword>
<protein>
    <submittedName>
        <fullName evidence="2">NAD(P)H-binding protein</fullName>
    </submittedName>
</protein>
<organism evidence="2 3">
    <name type="scientific">Plantactinospora alkalitolerans</name>
    <dbReference type="NCBI Taxonomy" id="2789879"/>
    <lineage>
        <taxon>Bacteria</taxon>
        <taxon>Bacillati</taxon>
        <taxon>Actinomycetota</taxon>
        <taxon>Actinomycetes</taxon>
        <taxon>Micromonosporales</taxon>
        <taxon>Micromonosporaceae</taxon>
        <taxon>Plantactinospora</taxon>
    </lineage>
</organism>
<evidence type="ECO:0000313" key="2">
    <source>
        <dbReference type="EMBL" id="MBF9129408.1"/>
    </source>
</evidence>
<dbReference type="Pfam" id="PF13460">
    <property type="entry name" value="NAD_binding_10"/>
    <property type="match status" value="1"/>
</dbReference>
<feature type="domain" description="NAD(P)-binding" evidence="1">
    <location>
        <begin position="16"/>
        <end position="214"/>
    </location>
</feature>
<dbReference type="SUPFAM" id="SSF51735">
    <property type="entry name" value="NAD(P)-binding Rossmann-fold domains"/>
    <property type="match status" value="1"/>
</dbReference>